<name>A0A6L2JRX7_TANCI</name>
<dbReference type="GO" id="GO:0006508">
    <property type="term" value="P:proteolysis"/>
    <property type="evidence" value="ECO:0007669"/>
    <property type="project" value="UniProtKB-KW"/>
</dbReference>
<evidence type="ECO:0000259" key="8">
    <source>
        <dbReference type="Pfam" id="PF00078"/>
    </source>
</evidence>
<organism evidence="9">
    <name type="scientific">Tanacetum cinerariifolium</name>
    <name type="common">Dalmatian daisy</name>
    <name type="synonym">Chrysanthemum cinerariifolium</name>
    <dbReference type="NCBI Taxonomy" id="118510"/>
    <lineage>
        <taxon>Eukaryota</taxon>
        <taxon>Viridiplantae</taxon>
        <taxon>Streptophyta</taxon>
        <taxon>Embryophyta</taxon>
        <taxon>Tracheophyta</taxon>
        <taxon>Spermatophyta</taxon>
        <taxon>Magnoliopsida</taxon>
        <taxon>eudicotyledons</taxon>
        <taxon>Gunneridae</taxon>
        <taxon>Pentapetalae</taxon>
        <taxon>asterids</taxon>
        <taxon>campanulids</taxon>
        <taxon>Asterales</taxon>
        <taxon>Asteraceae</taxon>
        <taxon>Asteroideae</taxon>
        <taxon>Anthemideae</taxon>
        <taxon>Anthemidinae</taxon>
        <taxon>Tanacetum</taxon>
    </lineage>
</organism>
<keyword evidence="1" id="KW-0645">Protease</keyword>
<dbReference type="InterPro" id="IPR053134">
    <property type="entry name" value="RNA-dir_DNA_polymerase"/>
</dbReference>
<dbReference type="PANTHER" id="PTHR24559:SF427">
    <property type="entry name" value="RNA-DIRECTED DNA POLYMERASE"/>
    <property type="match status" value="1"/>
</dbReference>
<evidence type="ECO:0000256" key="1">
    <source>
        <dbReference type="ARBA" id="ARBA00022670"/>
    </source>
</evidence>
<dbReference type="Gene3D" id="3.30.70.270">
    <property type="match status" value="1"/>
</dbReference>
<dbReference type="GO" id="GO:0008233">
    <property type="term" value="F:peptidase activity"/>
    <property type="evidence" value="ECO:0007669"/>
    <property type="project" value="UniProtKB-KW"/>
</dbReference>
<evidence type="ECO:0000256" key="5">
    <source>
        <dbReference type="ARBA" id="ARBA00022759"/>
    </source>
</evidence>
<evidence type="ECO:0000256" key="4">
    <source>
        <dbReference type="ARBA" id="ARBA00022722"/>
    </source>
</evidence>
<accession>A0A6L2JRX7</accession>
<dbReference type="CDD" id="cd01647">
    <property type="entry name" value="RT_LTR"/>
    <property type="match status" value="1"/>
</dbReference>
<dbReference type="PANTHER" id="PTHR24559">
    <property type="entry name" value="TRANSPOSON TY3-I GAG-POL POLYPROTEIN"/>
    <property type="match status" value="1"/>
</dbReference>
<reference evidence="9" key="1">
    <citation type="journal article" date="2019" name="Sci. Rep.">
        <title>Draft genome of Tanacetum cinerariifolium, the natural source of mosquito coil.</title>
        <authorList>
            <person name="Yamashiro T."/>
            <person name="Shiraishi A."/>
            <person name="Satake H."/>
            <person name="Nakayama K."/>
        </authorList>
    </citation>
    <scope>NUCLEOTIDE SEQUENCE</scope>
</reference>
<proteinExistence type="predicted"/>
<dbReference type="GO" id="GO:0004519">
    <property type="term" value="F:endonuclease activity"/>
    <property type="evidence" value="ECO:0007669"/>
    <property type="project" value="UniProtKB-KW"/>
</dbReference>
<dbReference type="InterPro" id="IPR043502">
    <property type="entry name" value="DNA/RNA_pol_sf"/>
</dbReference>
<dbReference type="EMBL" id="BKCJ010001185">
    <property type="protein sequence ID" value="GEU39520.1"/>
    <property type="molecule type" value="Genomic_DNA"/>
</dbReference>
<evidence type="ECO:0000256" key="6">
    <source>
        <dbReference type="ARBA" id="ARBA00022801"/>
    </source>
</evidence>
<keyword evidence="6" id="KW-0378">Hydrolase</keyword>
<keyword evidence="2" id="KW-0808">Transferase</keyword>
<sequence>MEKRLLLMATNSSYIMKKKIIVTKGKQSLLSFRKNELQKIKKKTRSPRVLISIAKLGVEEVDYSFVDTIDASIRDTERRTMAAIEVVNLRVSYQADVCRRESLEFYSQHQEAQEDRVAVRAKDDHATRSIILIQALEAGARVDTLEDTGEMAMIAMIQELLEEDKHLLLVSAPTVTYSNELSLMCSRIFPEESNEIEKFVGGLPNMIHGSVMASKPKTMQDAIEFSTKLMDKKYVLWLNDKLKIKGSLRKLQGTIKSNSSLLKGIMWHGLTLLGLVRRDLTKELNLCVLSETITMTSSVLPSEPIARGMAIQPEIVEASLLLPTTTREPKGKIKEFSLDLRTNPNSNVVIGTFLLNNHYALILFDTVSDRSFVSITFSSLIDIIPTTLDHGYDIDLADGSSVYSKFDLRSGYHQLRVHEEDISKTAFRTRYGHYEFQVMPFGLTNAPAVFMDRMNRVCKPYLDKFMIVFIDDILIYSKRKQEHEEHLKLILELLKKEELYAKFSMCEFWIPKVQFLGNVIDNKGIHKDPAKIESIKD</sequence>
<keyword evidence="4" id="KW-0540">Nuclease</keyword>
<dbReference type="SUPFAM" id="SSF56672">
    <property type="entry name" value="DNA/RNA polymerases"/>
    <property type="match status" value="1"/>
</dbReference>
<evidence type="ECO:0000256" key="3">
    <source>
        <dbReference type="ARBA" id="ARBA00022695"/>
    </source>
</evidence>
<gene>
    <name evidence="9" type="ORF">Tci_011498</name>
</gene>
<comment type="caution">
    <text evidence="9">The sequence shown here is derived from an EMBL/GenBank/DDBJ whole genome shotgun (WGS) entry which is preliminary data.</text>
</comment>
<dbReference type="InterPro" id="IPR043128">
    <property type="entry name" value="Rev_trsase/Diguanyl_cyclase"/>
</dbReference>
<keyword evidence="7 9" id="KW-0695">RNA-directed DNA polymerase</keyword>
<keyword evidence="3" id="KW-0548">Nucleotidyltransferase</keyword>
<evidence type="ECO:0000313" key="9">
    <source>
        <dbReference type="EMBL" id="GEU39520.1"/>
    </source>
</evidence>
<dbReference type="Pfam" id="PF00078">
    <property type="entry name" value="RVT_1"/>
    <property type="match status" value="1"/>
</dbReference>
<dbReference type="GO" id="GO:0003964">
    <property type="term" value="F:RNA-directed DNA polymerase activity"/>
    <property type="evidence" value="ECO:0007669"/>
    <property type="project" value="UniProtKB-KW"/>
</dbReference>
<dbReference type="Gene3D" id="3.10.10.10">
    <property type="entry name" value="HIV Type 1 Reverse Transcriptase, subunit A, domain 1"/>
    <property type="match status" value="1"/>
</dbReference>
<feature type="domain" description="Reverse transcriptase" evidence="8">
    <location>
        <begin position="393"/>
        <end position="518"/>
    </location>
</feature>
<evidence type="ECO:0000256" key="2">
    <source>
        <dbReference type="ARBA" id="ARBA00022679"/>
    </source>
</evidence>
<dbReference type="AlphaFoldDB" id="A0A6L2JRX7"/>
<evidence type="ECO:0000256" key="7">
    <source>
        <dbReference type="ARBA" id="ARBA00022918"/>
    </source>
</evidence>
<keyword evidence="5" id="KW-0255">Endonuclease</keyword>
<dbReference type="InterPro" id="IPR000477">
    <property type="entry name" value="RT_dom"/>
</dbReference>
<dbReference type="FunFam" id="3.10.10.10:FF:000007">
    <property type="entry name" value="Retrovirus-related Pol polyprotein from transposon 17.6-like Protein"/>
    <property type="match status" value="1"/>
</dbReference>
<protein>
    <submittedName>
        <fullName evidence="9">Putative reverse transcriptase domain-containing protein</fullName>
    </submittedName>
</protein>